<keyword evidence="4" id="KW-1133">Transmembrane helix</keyword>
<keyword evidence="1" id="KW-0808">Transferase</keyword>
<comment type="caution">
    <text evidence="6">The sequence shown here is derived from an EMBL/GenBank/DDBJ whole genome shotgun (WGS) entry which is preliminary data.</text>
</comment>
<keyword evidence="3" id="KW-0902">Two-component regulatory system</keyword>
<organism evidence="6 7">
    <name type="scientific">Parashewanella spongiae</name>
    <dbReference type="NCBI Taxonomy" id="342950"/>
    <lineage>
        <taxon>Bacteria</taxon>
        <taxon>Pseudomonadati</taxon>
        <taxon>Pseudomonadota</taxon>
        <taxon>Gammaproteobacteria</taxon>
        <taxon>Alteromonadales</taxon>
        <taxon>Shewanellaceae</taxon>
        <taxon>Parashewanella</taxon>
    </lineage>
</organism>
<gene>
    <name evidence="6" type="ORF">D5R81_12850</name>
</gene>
<dbReference type="PANTHER" id="PTHR24421:SF63">
    <property type="entry name" value="SENSOR HISTIDINE KINASE DESK"/>
    <property type="match status" value="1"/>
</dbReference>
<feature type="transmembrane region" description="Helical" evidence="4">
    <location>
        <begin position="51"/>
        <end position="68"/>
    </location>
</feature>
<evidence type="ECO:0000256" key="4">
    <source>
        <dbReference type="SAM" id="Phobius"/>
    </source>
</evidence>
<dbReference type="Proteomes" id="UP000273022">
    <property type="component" value="Unassembled WGS sequence"/>
</dbReference>
<feature type="domain" description="Signal transduction histidine kinase subgroup 3 dimerisation and phosphoacceptor" evidence="5">
    <location>
        <begin position="185"/>
        <end position="252"/>
    </location>
</feature>
<dbReference type="OrthoDB" id="9797605at2"/>
<dbReference type="InterPro" id="IPR036890">
    <property type="entry name" value="HATPase_C_sf"/>
</dbReference>
<keyword evidence="4" id="KW-0472">Membrane</keyword>
<dbReference type="Pfam" id="PF07730">
    <property type="entry name" value="HisKA_3"/>
    <property type="match status" value="1"/>
</dbReference>
<feature type="transmembrane region" description="Helical" evidence="4">
    <location>
        <begin position="80"/>
        <end position="106"/>
    </location>
</feature>
<feature type="transmembrane region" description="Helical" evidence="4">
    <location>
        <begin position="141"/>
        <end position="160"/>
    </location>
</feature>
<dbReference type="CDD" id="cd16917">
    <property type="entry name" value="HATPase_UhpB-NarQ-NarX-like"/>
    <property type="match status" value="1"/>
</dbReference>
<keyword evidence="7" id="KW-1185">Reference proteome</keyword>
<evidence type="ECO:0000256" key="2">
    <source>
        <dbReference type="ARBA" id="ARBA00022777"/>
    </source>
</evidence>
<dbReference type="EMBL" id="QYYH01000079">
    <property type="protein sequence ID" value="RJY11905.1"/>
    <property type="molecule type" value="Genomic_DNA"/>
</dbReference>
<evidence type="ECO:0000256" key="3">
    <source>
        <dbReference type="ARBA" id="ARBA00023012"/>
    </source>
</evidence>
<dbReference type="InterPro" id="IPR050482">
    <property type="entry name" value="Sensor_HK_TwoCompSys"/>
</dbReference>
<keyword evidence="2 6" id="KW-0418">Kinase</keyword>
<evidence type="ECO:0000313" key="7">
    <source>
        <dbReference type="Proteomes" id="UP000273022"/>
    </source>
</evidence>
<evidence type="ECO:0000256" key="1">
    <source>
        <dbReference type="ARBA" id="ARBA00022679"/>
    </source>
</evidence>
<dbReference type="RefSeq" id="WP_121854038.1">
    <property type="nucleotide sequence ID" value="NZ_CP037952.1"/>
</dbReference>
<feature type="transmembrane region" description="Helical" evidence="4">
    <location>
        <begin position="118"/>
        <end position="135"/>
    </location>
</feature>
<dbReference type="InterPro" id="IPR011712">
    <property type="entry name" value="Sig_transdc_His_kin_sub3_dim/P"/>
</dbReference>
<dbReference type="GO" id="GO:0000155">
    <property type="term" value="F:phosphorelay sensor kinase activity"/>
    <property type="evidence" value="ECO:0007669"/>
    <property type="project" value="InterPro"/>
</dbReference>
<dbReference type="PANTHER" id="PTHR24421">
    <property type="entry name" value="NITRATE/NITRITE SENSOR PROTEIN NARX-RELATED"/>
    <property type="match status" value="1"/>
</dbReference>
<reference evidence="6 7" key="1">
    <citation type="submission" date="2018-09" db="EMBL/GenBank/DDBJ databases">
        <title>Phylogeny of the Shewanellaceae, and recommendation for two new genera, Pseudoshewanella and Parashewanella.</title>
        <authorList>
            <person name="Wang G."/>
        </authorList>
    </citation>
    <scope>NUCLEOTIDE SEQUENCE [LARGE SCALE GENOMIC DNA]</scope>
    <source>
        <strain evidence="6 7">KCTC 22492</strain>
    </source>
</reference>
<dbReference type="Gene3D" id="1.20.5.1930">
    <property type="match status" value="1"/>
</dbReference>
<proteinExistence type="predicted"/>
<sequence length="382" mass="43175">MTASQLNSAQSCVKTPSSRKKLEDRFAWVYLCNLVFYFIPMFIASMAAWEIITSLVVLAAFLPLYFWAHRCTSIQAKYPIALIFILSVGVTPLNSGSLALFTYVAFYCGFHYRIPKTLWLWAGQIATLIALNLLLGFPNPYFALWGAGLTIGIGLIGLAARKREEHFRAEQQSRAEIKTLATMVERERIARDLHDVMGHSLSSISLKAELASKLIESNQLETAKQHLDELAQISRESLSQLRQTVSNYKHKGLSSTVTELCQSLRDKSLSVTLVGELPKTLNAMQESHLTLILTELCNNILRHSKAEECEFNFIEHSDNFVITLTENVSYSDKATESFNEGNGLTGIRERLQDIDGQFYYQLHPQLMFTIELPKQDKDVNHD</sequence>
<dbReference type="Gene3D" id="3.30.565.10">
    <property type="entry name" value="Histidine kinase-like ATPase, C-terminal domain"/>
    <property type="match status" value="1"/>
</dbReference>
<name>A0A3A6TLF0_9GAMM</name>
<evidence type="ECO:0000313" key="6">
    <source>
        <dbReference type="EMBL" id="RJY11905.1"/>
    </source>
</evidence>
<feature type="transmembrane region" description="Helical" evidence="4">
    <location>
        <begin position="26"/>
        <end position="44"/>
    </location>
</feature>
<dbReference type="GO" id="GO:0016020">
    <property type="term" value="C:membrane"/>
    <property type="evidence" value="ECO:0007669"/>
    <property type="project" value="InterPro"/>
</dbReference>
<keyword evidence="4" id="KW-0812">Transmembrane</keyword>
<accession>A0A3A6TLF0</accession>
<dbReference type="AlphaFoldDB" id="A0A3A6TLF0"/>
<protein>
    <submittedName>
        <fullName evidence="6">Sensor histidine kinase</fullName>
    </submittedName>
</protein>
<dbReference type="GO" id="GO:0046983">
    <property type="term" value="F:protein dimerization activity"/>
    <property type="evidence" value="ECO:0007669"/>
    <property type="project" value="InterPro"/>
</dbReference>
<evidence type="ECO:0000259" key="5">
    <source>
        <dbReference type="Pfam" id="PF07730"/>
    </source>
</evidence>